<reference evidence="2 3" key="1">
    <citation type="submission" date="2024-01" db="EMBL/GenBank/DDBJ databases">
        <title>A draft genome for a cacao thread blight-causing isolate of Paramarasmius palmivorus.</title>
        <authorList>
            <person name="Baruah I.K."/>
            <person name="Bukari Y."/>
            <person name="Amoako-Attah I."/>
            <person name="Meinhardt L.W."/>
            <person name="Bailey B.A."/>
            <person name="Cohen S.P."/>
        </authorList>
    </citation>
    <scope>NUCLEOTIDE SEQUENCE [LARGE SCALE GENOMIC DNA]</scope>
    <source>
        <strain evidence="2 3">GH-12</strain>
    </source>
</reference>
<sequence>MSCCSTTATATYTLQKYSRSYPGTSNTSNEWQHFMNPIIKLVLDIQKSPENKSESVRLRIIWTLETGLNTPNEVVFEDLDLLSFSNIPSRRIDKQPESLPLKAVYRDTIVGVRYIHPQDGSANAAYRRFQVTFASSSAVTQFIQSIETVCPCKANNNPAPPQPQPQRMLLNTMTPSRRTTTMMPPPMTPSQRMYASSDVPMSSSPFATHPHQPSHGQHNTFVAPTSEAAQYNTFPVPAFPDTAQPQPQSQCPLSQVQGSFVVPSLPENVSRERTPSQTTACAPVLPIPSSSLPSSSLPESSSNSTSQCSTDPILASLRDATKLYDLPPSKLEAVVAQVIREEGFVQLMENLSKMWRIKGYLGQSAL</sequence>
<dbReference type="Proteomes" id="UP001383192">
    <property type="component" value="Unassembled WGS sequence"/>
</dbReference>
<proteinExistence type="predicted"/>
<organism evidence="2 3">
    <name type="scientific">Paramarasmius palmivorus</name>
    <dbReference type="NCBI Taxonomy" id="297713"/>
    <lineage>
        <taxon>Eukaryota</taxon>
        <taxon>Fungi</taxon>
        <taxon>Dikarya</taxon>
        <taxon>Basidiomycota</taxon>
        <taxon>Agaricomycotina</taxon>
        <taxon>Agaricomycetes</taxon>
        <taxon>Agaricomycetidae</taxon>
        <taxon>Agaricales</taxon>
        <taxon>Marasmiineae</taxon>
        <taxon>Marasmiaceae</taxon>
        <taxon>Paramarasmius</taxon>
    </lineage>
</organism>
<dbReference type="AlphaFoldDB" id="A0AAW0D9Q0"/>
<feature type="compositionally biased region" description="Low complexity" evidence="1">
    <location>
        <begin position="283"/>
        <end position="309"/>
    </location>
</feature>
<accession>A0AAW0D9Q0</accession>
<comment type="caution">
    <text evidence="2">The sequence shown here is derived from an EMBL/GenBank/DDBJ whole genome shotgun (WGS) entry which is preliminary data.</text>
</comment>
<keyword evidence="3" id="KW-1185">Reference proteome</keyword>
<evidence type="ECO:0000313" key="3">
    <source>
        <dbReference type="Proteomes" id="UP001383192"/>
    </source>
</evidence>
<feature type="region of interest" description="Disordered" evidence="1">
    <location>
        <begin position="267"/>
        <end position="310"/>
    </location>
</feature>
<protein>
    <submittedName>
        <fullName evidence="2">Uncharacterized protein</fullName>
    </submittedName>
</protein>
<evidence type="ECO:0000256" key="1">
    <source>
        <dbReference type="SAM" id="MobiDB-lite"/>
    </source>
</evidence>
<name>A0AAW0D9Q0_9AGAR</name>
<feature type="compositionally biased region" description="Polar residues" evidence="1">
    <location>
        <begin position="191"/>
        <end position="206"/>
    </location>
</feature>
<evidence type="ECO:0000313" key="2">
    <source>
        <dbReference type="EMBL" id="KAK7047606.1"/>
    </source>
</evidence>
<dbReference type="EMBL" id="JAYKXP010000019">
    <property type="protein sequence ID" value="KAK7047606.1"/>
    <property type="molecule type" value="Genomic_DNA"/>
</dbReference>
<gene>
    <name evidence="2" type="ORF">VNI00_006374</name>
</gene>
<dbReference type="InterPro" id="IPR004354">
    <property type="entry name" value="Meiotic_Rec114"/>
</dbReference>
<dbReference type="GO" id="GO:0007131">
    <property type="term" value="P:reciprocal meiotic recombination"/>
    <property type="evidence" value="ECO:0007669"/>
    <property type="project" value="InterPro"/>
</dbReference>
<feature type="region of interest" description="Disordered" evidence="1">
    <location>
        <begin position="191"/>
        <end position="216"/>
    </location>
</feature>
<dbReference type="Pfam" id="PF03525">
    <property type="entry name" value="Meiotic_rec114"/>
    <property type="match status" value="1"/>
</dbReference>